<dbReference type="AlphaFoldDB" id="A0A5N6Q4Y1"/>
<comment type="similarity">
    <text evidence="2">Belongs to the Tim17/Tim22/Tim23 family.</text>
</comment>
<dbReference type="Proteomes" id="UP000326396">
    <property type="component" value="Linkage Group LG1"/>
</dbReference>
<dbReference type="PANTHER" id="PTHR10485:SF30">
    <property type="entry name" value="MITOCHONDRIAL IMPORT INNER MEMBRANE TRANSLOCASE SUBUNIT TIM17-2-LIKE"/>
    <property type="match status" value="1"/>
</dbReference>
<evidence type="ECO:0000313" key="10">
    <source>
        <dbReference type="EMBL" id="KAD7479715.1"/>
    </source>
</evidence>
<name>A0A5N6Q4Y1_9ASTR</name>
<dbReference type="OrthoDB" id="2261329at2759"/>
<evidence type="ECO:0000256" key="4">
    <source>
        <dbReference type="ARBA" id="ARBA00022792"/>
    </source>
</evidence>
<evidence type="ECO:0000256" key="3">
    <source>
        <dbReference type="ARBA" id="ARBA00022692"/>
    </source>
</evidence>
<feature type="region of interest" description="Disordered" evidence="8">
    <location>
        <begin position="108"/>
        <end position="128"/>
    </location>
</feature>
<dbReference type="Gene3D" id="1.10.10.60">
    <property type="entry name" value="Homeodomain-like"/>
    <property type="match status" value="1"/>
</dbReference>
<evidence type="ECO:0000256" key="7">
    <source>
        <dbReference type="ARBA" id="ARBA00023136"/>
    </source>
</evidence>
<keyword evidence="5" id="KW-1133">Transmembrane helix</keyword>
<feature type="region of interest" description="Disordered" evidence="8">
    <location>
        <begin position="140"/>
        <end position="162"/>
    </location>
</feature>
<evidence type="ECO:0000259" key="9">
    <source>
        <dbReference type="PROSITE" id="PS50090"/>
    </source>
</evidence>
<evidence type="ECO:0000256" key="2">
    <source>
        <dbReference type="ARBA" id="ARBA00008444"/>
    </source>
</evidence>
<dbReference type="PROSITE" id="PS50090">
    <property type="entry name" value="MYB_LIKE"/>
    <property type="match status" value="1"/>
</dbReference>
<protein>
    <recommendedName>
        <fullName evidence="9">Myb-like domain-containing protein</fullName>
    </recommendedName>
</protein>
<dbReference type="GO" id="GO:0008320">
    <property type="term" value="F:protein transmembrane transporter activity"/>
    <property type="evidence" value="ECO:0007669"/>
    <property type="project" value="TreeGrafter"/>
</dbReference>
<evidence type="ECO:0000256" key="6">
    <source>
        <dbReference type="ARBA" id="ARBA00023128"/>
    </source>
</evidence>
<keyword evidence="3" id="KW-0812">Transmembrane</keyword>
<comment type="caution">
    <text evidence="10">The sequence shown here is derived from an EMBL/GenBank/DDBJ whole genome shotgun (WGS) entry which is preliminary data.</text>
</comment>
<proteinExistence type="inferred from homology"/>
<dbReference type="GO" id="GO:0030150">
    <property type="term" value="P:protein import into mitochondrial matrix"/>
    <property type="evidence" value="ECO:0007669"/>
    <property type="project" value="TreeGrafter"/>
</dbReference>
<dbReference type="InterPro" id="IPR044822">
    <property type="entry name" value="Myb_DNA-bind_4"/>
</dbReference>
<organism evidence="10 11">
    <name type="scientific">Mikania micrantha</name>
    <name type="common">bitter vine</name>
    <dbReference type="NCBI Taxonomy" id="192012"/>
    <lineage>
        <taxon>Eukaryota</taxon>
        <taxon>Viridiplantae</taxon>
        <taxon>Streptophyta</taxon>
        <taxon>Embryophyta</taxon>
        <taxon>Tracheophyta</taxon>
        <taxon>Spermatophyta</taxon>
        <taxon>Magnoliopsida</taxon>
        <taxon>eudicotyledons</taxon>
        <taxon>Gunneridae</taxon>
        <taxon>Pentapetalae</taxon>
        <taxon>asterids</taxon>
        <taxon>campanulids</taxon>
        <taxon>Asterales</taxon>
        <taxon>Asteraceae</taxon>
        <taxon>Asteroideae</taxon>
        <taxon>Heliantheae alliance</taxon>
        <taxon>Eupatorieae</taxon>
        <taxon>Mikania</taxon>
    </lineage>
</organism>
<evidence type="ECO:0000256" key="8">
    <source>
        <dbReference type="SAM" id="MobiDB-lite"/>
    </source>
</evidence>
<keyword evidence="11" id="KW-1185">Reference proteome</keyword>
<evidence type="ECO:0000256" key="1">
    <source>
        <dbReference type="ARBA" id="ARBA00004448"/>
    </source>
</evidence>
<dbReference type="GO" id="GO:0005744">
    <property type="term" value="C:TIM23 mitochondrial import inner membrane translocase complex"/>
    <property type="evidence" value="ECO:0007669"/>
    <property type="project" value="TreeGrafter"/>
</dbReference>
<feature type="domain" description="Myb-like" evidence="9">
    <location>
        <begin position="19"/>
        <end position="75"/>
    </location>
</feature>
<sequence length="628" mass="69165">MEHDGVGALRTRSKVAPDWTVEESLILVNEVSAVEADCGHTLASFQKWKIIVENCNALGVNRNLNQCRRKWDSLLSDYKKIKQSGSKKASFNSELFIVIERYVRDYEGGCDTDPDSESEPAPEPELEPDPVLASILQSVTSDSKKQRSKITPQKRSIEDTWKQKDHIKSAEIKVGECSSEPTNEILNRIARPGISDEEQEQIIAEKLKENAELIEAIVKEDSVNGESNYDLTRLNGDKLVVCLSNLVVALDQLSKELIPFSEYSSSIMGTPETSREPCPDRILDDIGGAFGMGAVGGAAFHFLKGTYNSPKGDRLLGGFQAVQMNAPRVGGSFAVWGGLFSTFDCTMVYLRQKEDPWNSIIAGAATGGFLQMRQGLGAASRSAVFGGVLLAMIEGAGIMLNKLMSAPQNIPPMEEAVPPIPMGHLSNQPQINIDSMSSSSSSSSSWFGGLFGGGKQQESAPSNGAKTQRKWKFFVSELVQTKTVSNSNNLEVPAAIGLHTLTSEDIQRCLRSTMKRLSGFSHLPDATRLEIVKGPDKAVYPTPFLPLPLRLIFTPPQLHWCRTPPPKPSSDHLRPAPHQLHRPPHYRHQHSSSQIHTTFADLLSRELGRWWWRWVNAWLVVVVVAAAC</sequence>
<accession>A0A5N6Q4Y1</accession>
<dbReference type="Pfam" id="PF02466">
    <property type="entry name" value="Tim17"/>
    <property type="match status" value="1"/>
</dbReference>
<dbReference type="InterPro" id="IPR001005">
    <property type="entry name" value="SANT/Myb"/>
</dbReference>
<reference evidence="10 11" key="1">
    <citation type="submission" date="2019-05" db="EMBL/GenBank/DDBJ databases">
        <title>Mikania micrantha, genome provides insights into the molecular mechanism of rapid growth.</title>
        <authorList>
            <person name="Liu B."/>
        </authorList>
    </citation>
    <scope>NUCLEOTIDE SEQUENCE [LARGE SCALE GENOMIC DNA]</scope>
    <source>
        <strain evidence="10">NLD-2019</strain>
        <tissue evidence="10">Leaf</tissue>
    </source>
</reference>
<keyword evidence="7" id="KW-0472">Membrane</keyword>
<keyword evidence="4" id="KW-0999">Mitochondrion inner membrane</keyword>
<dbReference type="Pfam" id="PF13837">
    <property type="entry name" value="Myb_DNA-bind_4"/>
    <property type="match status" value="1"/>
</dbReference>
<evidence type="ECO:0000256" key="5">
    <source>
        <dbReference type="ARBA" id="ARBA00022989"/>
    </source>
</evidence>
<dbReference type="PANTHER" id="PTHR10485">
    <property type="entry name" value="MITOCHONDRIAL IMPORT INNER MEMBRANE TRANSLOCASE SUBUNIT TIM-17"/>
    <property type="match status" value="1"/>
</dbReference>
<evidence type="ECO:0000313" key="11">
    <source>
        <dbReference type="Proteomes" id="UP000326396"/>
    </source>
</evidence>
<gene>
    <name evidence="10" type="ORF">E3N88_02851</name>
</gene>
<comment type="subcellular location">
    <subcellularLocation>
        <location evidence="1">Mitochondrion inner membrane</location>
        <topology evidence="1">Multi-pass membrane protein</topology>
    </subcellularLocation>
</comment>
<keyword evidence="6" id="KW-0496">Mitochondrion</keyword>
<dbReference type="EMBL" id="SZYD01000001">
    <property type="protein sequence ID" value="KAD7479715.1"/>
    <property type="molecule type" value="Genomic_DNA"/>
</dbReference>